<proteinExistence type="predicted"/>
<evidence type="ECO:0000313" key="3">
    <source>
        <dbReference type="Proteomes" id="UP001190700"/>
    </source>
</evidence>
<accession>A0AAE0CHN9</accession>
<protein>
    <submittedName>
        <fullName evidence="2">Uncharacterized protein</fullName>
    </submittedName>
</protein>
<reference evidence="2 3" key="1">
    <citation type="journal article" date="2015" name="Genome Biol. Evol.">
        <title>Comparative Genomics of a Bacterivorous Green Alga Reveals Evolutionary Causalities and Consequences of Phago-Mixotrophic Mode of Nutrition.</title>
        <authorList>
            <person name="Burns J.A."/>
            <person name="Paasch A."/>
            <person name="Narechania A."/>
            <person name="Kim E."/>
        </authorList>
    </citation>
    <scope>NUCLEOTIDE SEQUENCE [LARGE SCALE GENOMIC DNA]</scope>
    <source>
        <strain evidence="2 3">PLY_AMNH</strain>
    </source>
</reference>
<keyword evidence="3" id="KW-1185">Reference proteome</keyword>
<dbReference type="Gene3D" id="2.30.29.30">
    <property type="entry name" value="Pleckstrin-homology domain (PH domain)/Phosphotyrosine-binding domain (PTB)"/>
    <property type="match status" value="1"/>
</dbReference>
<dbReference type="EMBL" id="LGRX02023473">
    <property type="protein sequence ID" value="KAK3254524.1"/>
    <property type="molecule type" value="Genomic_DNA"/>
</dbReference>
<name>A0AAE0CHN9_9CHLO</name>
<evidence type="ECO:0000256" key="1">
    <source>
        <dbReference type="SAM" id="MobiDB-lite"/>
    </source>
</evidence>
<dbReference type="SUPFAM" id="SSF50729">
    <property type="entry name" value="PH domain-like"/>
    <property type="match status" value="1"/>
</dbReference>
<gene>
    <name evidence="2" type="ORF">CYMTET_36261</name>
</gene>
<dbReference type="InterPro" id="IPR011993">
    <property type="entry name" value="PH-like_dom_sf"/>
</dbReference>
<comment type="caution">
    <text evidence="2">The sequence shown here is derived from an EMBL/GenBank/DDBJ whole genome shotgun (WGS) entry which is preliminary data.</text>
</comment>
<feature type="region of interest" description="Disordered" evidence="1">
    <location>
        <begin position="1"/>
        <end position="20"/>
    </location>
</feature>
<dbReference type="AlphaFoldDB" id="A0AAE0CHN9"/>
<dbReference type="Proteomes" id="UP001190700">
    <property type="component" value="Unassembled WGS sequence"/>
</dbReference>
<evidence type="ECO:0000313" key="2">
    <source>
        <dbReference type="EMBL" id="KAK3254524.1"/>
    </source>
</evidence>
<sequence>MMSESQLHTHHTAPSSNPLLAINPNVNNTLLWEFSASQILENTAHNREGVLELQDTSILNRLFSSTRWQQRRFKLEGQTLRWYRSSGGNTNQLGVLILENCKVRPPGCPAGGARALSELEAGSASGAQHISVLGVRSASGAQGNIRAGGLRVESSMGHYLGLGAAQRAEQETISRLRVQGERTARHS</sequence>
<organism evidence="2 3">
    <name type="scientific">Cymbomonas tetramitiformis</name>
    <dbReference type="NCBI Taxonomy" id="36881"/>
    <lineage>
        <taxon>Eukaryota</taxon>
        <taxon>Viridiplantae</taxon>
        <taxon>Chlorophyta</taxon>
        <taxon>Pyramimonadophyceae</taxon>
        <taxon>Pyramimonadales</taxon>
        <taxon>Pyramimonadaceae</taxon>
        <taxon>Cymbomonas</taxon>
    </lineage>
</organism>